<proteinExistence type="predicted"/>
<keyword evidence="1 2" id="KW-0645">Protease</keyword>
<dbReference type="PRINTS" id="PR00480">
    <property type="entry name" value="ASTACIN"/>
</dbReference>
<dbReference type="GO" id="GO:0008270">
    <property type="term" value="F:zinc ion binding"/>
    <property type="evidence" value="ECO:0007669"/>
    <property type="project" value="UniProtKB-UniRule"/>
</dbReference>
<keyword evidence="1 2" id="KW-0482">Metalloprotease</keyword>
<protein>
    <recommendedName>
        <fullName evidence="2">Metalloendopeptidase</fullName>
        <ecNumber evidence="2">3.4.24.-</ecNumber>
    </recommendedName>
</protein>
<keyword evidence="1 2" id="KW-0479">Metal-binding</keyword>
<keyword evidence="5" id="KW-1185">Reference proteome</keyword>
<feature type="binding site" evidence="1">
    <location>
        <position position="152"/>
    </location>
    <ligand>
        <name>Zn(2+)</name>
        <dbReference type="ChEBI" id="CHEBI:29105"/>
        <note>catalytic</note>
    </ligand>
</feature>
<keyword evidence="1 2" id="KW-0378">Hydrolase</keyword>
<feature type="domain" description="Peptidase M12A" evidence="3">
    <location>
        <begin position="47"/>
        <end position="247"/>
    </location>
</feature>
<organism evidence="4 5">
    <name type="scientific">Brachionus calyciflorus</name>
    <dbReference type="NCBI Taxonomy" id="104777"/>
    <lineage>
        <taxon>Eukaryota</taxon>
        <taxon>Metazoa</taxon>
        <taxon>Spiralia</taxon>
        <taxon>Gnathifera</taxon>
        <taxon>Rotifera</taxon>
        <taxon>Eurotatoria</taxon>
        <taxon>Monogononta</taxon>
        <taxon>Pseudotrocha</taxon>
        <taxon>Ploima</taxon>
        <taxon>Brachionidae</taxon>
        <taxon>Brachionus</taxon>
    </lineage>
</organism>
<dbReference type="PANTHER" id="PTHR10127">
    <property type="entry name" value="DISCOIDIN, CUB, EGF, LAMININ , AND ZINC METALLOPROTEASE DOMAIN CONTAINING"/>
    <property type="match status" value="1"/>
</dbReference>
<dbReference type="EC" id="3.4.24.-" evidence="2"/>
<dbReference type="InterPro" id="IPR001506">
    <property type="entry name" value="Peptidase_M12A"/>
</dbReference>
<dbReference type="OrthoDB" id="291007at2759"/>
<keyword evidence="2" id="KW-0732">Signal</keyword>
<dbReference type="GO" id="GO:0006508">
    <property type="term" value="P:proteolysis"/>
    <property type="evidence" value="ECO:0007669"/>
    <property type="project" value="UniProtKB-KW"/>
</dbReference>
<evidence type="ECO:0000259" key="3">
    <source>
        <dbReference type="PROSITE" id="PS51864"/>
    </source>
</evidence>
<comment type="caution">
    <text evidence="4">The sequence shown here is derived from an EMBL/GenBank/DDBJ whole genome shotgun (WGS) entry which is preliminary data.</text>
</comment>
<evidence type="ECO:0000313" key="4">
    <source>
        <dbReference type="EMBL" id="CAF0706707.1"/>
    </source>
</evidence>
<dbReference type="PROSITE" id="PS51864">
    <property type="entry name" value="ASTACIN"/>
    <property type="match status" value="1"/>
</dbReference>
<feature type="binding site" evidence="1">
    <location>
        <position position="142"/>
    </location>
    <ligand>
        <name>Zn(2+)</name>
        <dbReference type="ChEBI" id="CHEBI:29105"/>
        <note>catalytic</note>
    </ligand>
</feature>
<dbReference type="EMBL" id="CAJNOC010000019">
    <property type="protein sequence ID" value="CAF0706707.1"/>
    <property type="molecule type" value="Genomic_DNA"/>
</dbReference>
<dbReference type="SUPFAM" id="SSF55486">
    <property type="entry name" value="Metalloproteases ('zincins'), catalytic domain"/>
    <property type="match status" value="1"/>
</dbReference>
<feature type="signal peptide" evidence="2">
    <location>
        <begin position="1"/>
        <end position="18"/>
    </location>
</feature>
<accession>A0A813M223</accession>
<evidence type="ECO:0000256" key="1">
    <source>
        <dbReference type="PROSITE-ProRule" id="PRU01211"/>
    </source>
</evidence>
<dbReference type="InterPro" id="IPR034035">
    <property type="entry name" value="Astacin-like_dom"/>
</dbReference>
<dbReference type="GO" id="GO:0004222">
    <property type="term" value="F:metalloendopeptidase activity"/>
    <property type="evidence" value="ECO:0007669"/>
    <property type="project" value="UniProtKB-UniRule"/>
</dbReference>
<dbReference type="Proteomes" id="UP000663879">
    <property type="component" value="Unassembled WGS sequence"/>
</dbReference>
<keyword evidence="1 2" id="KW-0862">Zinc</keyword>
<keyword evidence="1" id="KW-1015">Disulfide bond</keyword>
<name>A0A813M223_9BILA</name>
<feature type="chain" id="PRO_5033104997" description="Metalloendopeptidase" evidence="2">
    <location>
        <begin position="19"/>
        <end position="247"/>
    </location>
</feature>
<dbReference type="Pfam" id="PF01400">
    <property type="entry name" value="Astacin"/>
    <property type="match status" value="1"/>
</dbReference>
<feature type="disulfide bond" evidence="1">
    <location>
        <begin position="91"/>
        <end position="246"/>
    </location>
</feature>
<comment type="cofactor">
    <cofactor evidence="1 2">
        <name>Zn(2+)</name>
        <dbReference type="ChEBI" id="CHEBI:29105"/>
    </cofactor>
    <text evidence="1 2">Binds 1 zinc ion per subunit.</text>
</comment>
<dbReference type="Gene3D" id="3.40.390.10">
    <property type="entry name" value="Collagenase (Catalytic Domain)"/>
    <property type="match status" value="1"/>
</dbReference>
<dbReference type="SMART" id="SM00235">
    <property type="entry name" value="ZnMc"/>
    <property type="match status" value="1"/>
</dbReference>
<evidence type="ECO:0000313" key="5">
    <source>
        <dbReference type="Proteomes" id="UP000663879"/>
    </source>
</evidence>
<sequence length="247" mass="28948">MSKKYLSFLIFFISYASPASIKKQVESRHHPFLIQGDIAFEMDRNSNIVTSYAGKWDNGIVPYKIDPKYPQQYKALIVQAMKVIEVQTRNCIRFVEYSPSQNFFTWLYFTQDNGCWSYIGKGKGEQWLSLVPGCMTQSIIIHEVLHALGFWHEQSRPDRDSYITINWSNIMPGYEAEFNKRPDAIDTMNIQYDYFSIMHYAFNTFALNTSLPTMIPTQPNINMYDLGTRDNLSETDIDKIKKYYNCY</sequence>
<gene>
    <name evidence="4" type="ORF">OXX778_LOCUS412</name>
</gene>
<dbReference type="PANTHER" id="PTHR10127:SF883">
    <property type="entry name" value="ZINC METALLOPROTEINASE NAS-8"/>
    <property type="match status" value="1"/>
</dbReference>
<feature type="active site" evidence="1">
    <location>
        <position position="143"/>
    </location>
</feature>
<dbReference type="AlphaFoldDB" id="A0A813M223"/>
<dbReference type="CDD" id="cd04280">
    <property type="entry name" value="ZnMc_astacin_like"/>
    <property type="match status" value="1"/>
</dbReference>
<reference evidence="4" key="1">
    <citation type="submission" date="2021-02" db="EMBL/GenBank/DDBJ databases">
        <authorList>
            <person name="Nowell W R."/>
        </authorList>
    </citation>
    <scope>NUCLEOTIDE SEQUENCE</scope>
    <source>
        <strain evidence="4">Ploen Becks lab</strain>
    </source>
</reference>
<dbReference type="InterPro" id="IPR024079">
    <property type="entry name" value="MetalloPept_cat_dom_sf"/>
</dbReference>
<feature type="binding site" evidence="1">
    <location>
        <position position="146"/>
    </location>
    <ligand>
        <name>Zn(2+)</name>
        <dbReference type="ChEBI" id="CHEBI:29105"/>
        <note>catalytic</note>
    </ligand>
</feature>
<evidence type="ECO:0000256" key="2">
    <source>
        <dbReference type="RuleBase" id="RU361183"/>
    </source>
</evidence>
<dbReference type="InterPro" id="IPR006026">
    <property type="entry name" value="Peptidase_Metallo"/>
</dbReference>
<comment type="caution">
    <text evidence="1">Lacks conserved residue(s) required for the propagation of feature annotation.</text>
</comment>